<accession>A0A6J5VXC7</accession>
<dbReference type="Proteomes" id="UP000507245">
    <property type="component" value="Unassembled WGS sequence"/>
</dbReference>
<evidence type="ECO:0000313" key="4">
    <source>
        <dbReference type="Proteomes" id="UP000507245"/>
    </source>
</evidence>
<reference evidence="2 3" key="2">
    <citation type="submission" date="2020-05" db="EMBL/GenBank/DDBJ databases">
        <authorList>
            <person name="Campoy J."/>
            <person name="Schneeberger K."/>
            <person name="Spophaly S."/>
        </authorList>
    </citation>
    <scope>NUCLEOTIDE SEQUENCE [LARGE SCALE GENOMIC DNA]</scope>
    <source>
        <strain evidence="2">PruArmRojPasFocal</strain>
    </source>
</reference>
<dbReference type="AlphaFoldDB" id="A0A6J5VXC7"/>
<evidence type="ECO:0000313" key="2">
    <source>
        <dbReference type="EMBL" id="CAB4292913.1"/>
    </source>
</evidence>
<proteinExistence type="predicted"/>
<protein>
    <submittedName>
        <fullName evidence="2">Uncharacterized protein</fullName>
    </submittedName>
</protein>
<sequence length="66" mass="7466">MAVLIELTARYSLVKSASTWLNNKVVIEPILDSARCRRCALNGGPVKPKVADLRDIKIVKNIRRQY</sequence>
<evidence type="ECO:0000313" key="3">
    <source>
        <dbReference type="Proteomes" id="UP000507222"/>
    </source>
</evidence>
<gene>
    <name evidence="1" type="ORF">CURHAP_LOCUS1420</name>
    <name evidence="2" type="ORF">ORAREDHAP_LOCUS1562</name>
</gene>
<dbReference type="Proteomes" id="UP000507222">
    <property type="component" value="Unassembled WGS sequence"/>
</dbReference>
<organism evidence="2 4">
    <name type="scientific">Prunus armeniaca</name>
    <name type="common">Apricot</name>
    <name type="synonym">Armeniaca vulgaris</name>
    <dbReference type="NCBI Taxonomy" id="36596"/>
    <lineage>
        <taxon>Eukaryota</taxon>
        <taxon>Viridiplantae</taxon>
        <taxon>Streptophyta</taxon>
        <taxon>Embryophyta</taxon>
        <taxon>Tracheophyta</taxon>
        <taxon>Spermatophyta</taxon>
        <taxon>Magnoliopsida</taxon>
        <taxon>eudicotyledons</taxon>
        <taxon>Gunneridae</taxon>
        <taxon>Pentapetalae</taxon>
        <taxon>rosids</taxon>
        <taxon>fabids</taxon>
        <taxon>Rosales</taxon>
        <taxon>Rosaceae</taxon>
        <taxon>Amygdaloideae</taxon>
        <taxon>Amygdaleae</taxon>
        <taxon>Prunus</taxon>
    </lineage>
</organism>
<evidence type="ECO:0000313" key="1">
    <source>
        <dbReference type="EMBL" id="CAB4262256.1"/>
    </source>
</evidence>
<keyword evidence="4" id="KW-1185">Reference proteome</keyword>
<name>A0A6J5VXC7_PRUAR</name>
<reference evidence="4" key="1">
    <citation type="journal article" date="2020" name="Genome Biol.">
        <title>Gamete binning: chromosome-level and haplotype-resolved genome assembly enabled by high-throughput single-cell sequencing of gamete genomes.</title>
        <authorList>
            <person name="Campoy J.A."/>
            <person name="Sun H."/>
            <person name="Goel M."/>
            <person name="Jiao W.-B."/>
            <person name="Folz-Donahue K."/>
            <person name="Wang N."/>
            <person name="Rubio M."/>
            <person name="Liu C."/>
            <person name="Kukat C."/>
            <person name="Ruiz D."/>
            <person name="Huettel B."/>
            <person name="Schneeberger K."/>
        </authorList>
    </citation>
    <scope>NUCLEOTIDE SEQUENCE [LARGE SCALE GENOMIC DNA]</scope>
    <source>
        <strain evidence="4">cv. Rojo Pasion</strain>
    </source>
</reference>
<dbReference type="EMBL" id="CAEKDK010000001">
    <property type="protein sequence ID" value="CAB4262256.1"/>
    <property type="molecule type" value="Genomic_DNA"/>
</dbReference>
<dbReference type="EMBL" id="CAEKKB010000001">
    <property type="protein sequence ID" value="CAB4292913.1"/>
    <property type="molecule type" value="Genomic_DNA"/>
</dbReference>